<evidence type="ECO:0000256" key="6">
    <source>
        <dbReference type="SAM" id="Phobius"/>
    </source>
</evidence>
<dbReference type="PANTHER" id="PTHR39087">
    <property type="entry name" value="UPF0104 MEMBRANE PROTEIN MJ1595"/>
    <property type="match status" value="1"/>
</dbReference>
<name>A0A8J6TIB8_9CHLR</name>
<proteinExistence type="predicted"/>
<feature type="transmembrane region" description="Helical" evidence="6">
    <location>
        <begin position="218"/>
        <end position="237"/>
    </location>
</feature>
<dbReference type="InterPro" id="IPR022791">
    <property type="entry name" value="L-PG_synthase/AglD"/>
</dbReference>
<comment type="caution">
    <text evidence="7">The sequence shown here is derived from an EMBL/GenBank/DDBJ whole genome shotgun (WGS) entry which is preliminary data.</text>
</comment>
<dbReference type="AlphaFoldDB" id="A0A8J6TIB8"/>
<keyword evidence="5 6" id="KW-0472">Membrane</keyword>
<organism evidence="7 8">
    <name type="scientific">Candidatus Desulfolinea nitratireducens</name>
    <dbReference type="NCBI Taxonomy" id="2841698"/>
    <lineage>
        <taxon>Bacteria</taxon>
        <taxon>Bacillati</taxon>
        <taxon>Chloroflexota</taxon>
        <taxon>Anaerolineae</taxon>
        <taxon>Anaerolineales</taxon>
        <taxon>Anaerolineales incertae sedis</taxon>
        <taxon>Candidatus Desulfolinea</taxon>
    </lineage>
</organism>
<feature type="transmembrane region" description="Helical" evidence="6">
    <location>
        <begin position="158"/>
        <end position="180"/>
    </location>
</feature>
<feature type="transmembrane region" description="Helical" evidence="6">
    <location>
        <begin position="300"/>
        <end position="324"/>
    </location>
</feature>
<evidence type="ECO:0000256" key="2">
    <source>
        <dbReference type="ARBA" id="ARBA00022475"/>
    </source>
</evidence>
<dbReference type="EMBL" id="JACNJN010000048">
    <property type="protein sequence ID" value="MBC8334107.1"/>
    <property type="molecule type" value="Genomic_DNA"/>
</dbReference>
<evidence type="ECO:0000256" key="4">
    <source>
        <dbReference type="ARBA" id="ARBA00022989"/>
    </source>
</evidence>
<comment type="subcellular location">
    <subcellularLocation>
        <location evidence="1">Cell membrane</location>
        <topology evidence="1">Multi-pass membrane protein</topology>
    </subcellularLocation>
</comment>
<gene>
    <name evidence="7" type="ORF">H8E29_02480</name>
</gene>
<dbReference type="GO" id="GO:0005886">
    <property type="term" value="C:plasma membrane"/>
    <property type="evidence" value="ECO:0007669"/>
    <property type="project" value="UniProtKB-SubCell"/>
</dbReference>
<reference evidence="7 8" key="1">
    <citation type="submission" date="2020-08" db="EMBL/GenBank/DDBJ databases">
        <title>Bridging the membrane lipid divide: bacteria of the FCB group superphylum have the potential to synthesize archaeal ether lipids.</title>
        <authorList>
            <person name="Villanueva L."/>
            <person name="Von Meijenfeldt F.A.B."/>
            <person name="Westbye A.B."/>
            <person name="Yadav S."/>
            <person name="Hopmans E.C."/>
            <person name="Dutilh B.E."/>
            <person name="Sinninghe Damste J.S."/>
        </authorList>
    </citation>
    <scope>NUCLEOTIDE SEQUENCE [LARGE SCALE GENOMIC DNA]</scope>
    <source>
        <strain evidence="7">NIOZ-UU36</strain>
    </source>
</reference>
<dbReference type="NCBIfam" id="TIGR00374">
    <property type="entry name" value="flippase-like domain"/>
    <property type="match status" value="1"/>
</dbReference>
<sequence>MKRNIRKVGPIMLGVGLSAFFLWISLRGLKLADVQTIMRGAEYIWLLPGVLVYFIAVWIRAWRWHFLIKPLKEVSTKKMFPIVAIGYMGNNIFPARIGEVLRAVFLKQREEVPISASLATVIVERIFDGVVMLAFIFLNLSELAKLTGDSGFVGNIQQVAIIGTGVFIGALAIFLLAAMFPHITKKVGLWFIQRLLPKGIHQKVIDLMNKFLDGLESLRSPFNILMVFFTSAIIWLLETGKYWFVMHAFKFSVSYFALMLMNGIVNLATTIPSAPGYVGTFDAPGIAVLVAYGIDHATAAAYTLVLHAALWLPITVLGLYYFIIYLTQGGMSWKDVFSWKEVVEESKD</sequence>
<evidence type="ECO:0000256" key="5">
    <source>
        <dbReference type="ARBA" id="ARBA00023136"/>
    </source>
</evidence>
<evidence type="ECO:0000313" key="7">
    <source>
        <dbReference type="EMBL" id="MBC8334107.1"/>
    </source>
</evidence>
<dbReference type="PANTHER" id="PTHR39087:SF2">
    <property type="entry name" value="UPF0104 MEMBRANE PROTEIN MJ1595"/>
    <property type="match status" value="1"/>
</dbReference>
<dbReference type="Proteomes" id="UP000614469">
    <property type="component" value="Unassembled WGS sequence"/>
</dbReference>
<protein>
    <submittedName>
        <fullName evidence="7">Flippase-like domain-containing protein</fullName>
    </submittedName>
</protein>
<feature type="transmembrane region" description="Helical" evidence="6">
    <location>
        <begin position="243"/>
        <end position="265"/>
    </location>
</feature>
<evidence type="ECO:0000256" key="1">
    <source>
        <dbReference type="ARBA" id="ARBA00004651"/>
    </source>
</evidence>
<keyword evidence="3 6" id="KW-0812">Transmembrane</keyword>
<dbReference type="Pfam" id="PF03706">
    <property type="entry name" value="LPG_synthase_TM"/>
    <property type="match status" value="1"/>
</dbReference>
<evidence type="ECO:0000313" key="8">
    <source>
        <dbReference type="Proteomes" id="UP000614469"/>
    </source>
</evidence>
<keyword evidence="2" id="KW-1003">Cell membrane</keyword>
<feature type="transmembrane region" description="Helical" evidence="6">
    <location>
        <begin position="44"/>
        <end position="62"/>
    </location>
</feature>
<evidence type="ECO:0000256" key="3">
    <source>
        <dbReference type="ARBA" id="ARBA00022692"/>
    </source>
</evidence>
<keyword evidence="4 6" id="KW-1133">Transmembrane helix</keyword>
<feature type="transmembrane region" description="Helical" evidence="6">
    <location>
        <begin position="116"/>
        <end position="138"/>
    </location>
</feature>
<accession>A0A8J6TIB8</accession>